<keyword evidence="6" id="KW-1185">Reference proteome</keyword>
<keyword evidence="2" id="KW-0274">FAD</keyword>
<dbReference type="Gene3D" id="3.30.465.10">
    <property type="match status" value="1"/>
</dbReference>
<dbReference type="PANTHER" id="PTHR42659:SF2">
    <property type="entry name" value="XANTHINE DEHYDROGENASE SUBUNIT C-RELATED"/>
    <property type="match status" value="1"/>
</dbReference>
<evidence type="ECO:0000259" key="4">
    <source>
        <dbReference type="PROSITE" id="PS51387"/>
    </source>
</evidence>
<dbReference type="InterPro" id="IPR016166">
    <property type="entry name" value="FAD-bd_PCMH"/>
</dbReference>
<dbReference type="RefSeq" id="WP_169383140.1">
    <property type="nucleotide sequence ID" value="NZ_JAAXLA010000040.1"/>
</dbReference>
<accession>A0ABX1SDK8</accession>
<dbReference type="PROSITE" id="PS51387">
    <property type="entry name" value="FAD_PCMH"/>
    <property type="match status" value="1"/>
</dbReference>
<evidence type="ECO:0000256" key="3">
    <source>
        <dbReference type="ARBA" id="ARBA00023002"/>
    </source>
</evidence>
<dbReference type="Proteomes" id="UP000820669">
    <property type="component" value="Unassembled WGS sequence"/>
</dbReference>
<gene>
    <name evidence="5" type="ORF">HF526_20380</name>
</gene>
<evidence type="ECO:0000313" key="6">
    <source>
        <dbReference type="Proteomes" id="UP000820669"/>
    </source>
</evidence>
<dbReference type="Gene3D" id="3.30.43.10">
    <property type="entry name" value="Uridine Diphospho-n-acetylenolpyruvylglucosamine Reductase, domain 2"/>
    <property type="match status" value="1"/>
</dbReference>
<dbReference type="InterPro" id="IPR016167">
    <property type="entry name" value="FAD-bd_PCMH_sub1"/>
</dbReference>
<dbReference type="InterPro" id="IPR005107">
    <property type="entry name" value="CO_DH_flav_C"/>
</dbReference>
<dbReference type="InterPro" id="IPR051312">
    <property type="entry name" value="Diverse_Substr_Oxidored"/>
</dbReference>
<dbReference type="InterPro" id="IPR002346">
    <property type="entry name" value="Mopterin_DH_FAD-bd"/>
</dbReference>
<comment type="caution">
    <text evidence="5">The sequence shown here is derived from an EMBL/GenBank/DDBJ whole genome shotgun (WGS) entry which is preliminary data.</text>
</comment>
<name>A0ABX1SDK8_9PSEU</name>
<dbReference type="InterPro" id="IPR036683">
    <property type="entry name" value="CO_DH_flav_C_dom_sf"/>
</dbReference>
<proteinExistence type="predicted"/>
<dbReference type="PANTHER" id="PTHR42659">
    <property type="entry name" value="XANTHINE DEHYDROGENASE SUBUNIT C-RELATED"/>
    <property type="match status" value="1"/>
</dbReference>
<dbReference type="InterPro" id="IPR016169">
    <property type="entry name" value="FAD-bd_PCMH_sub2"/>
</dbReference>
<dbReference type="SUPFAM" id="SSF55447">
    <property type="entry name" value="CO dehydrogenase flavoprotein C-terminal domain-like"/>
    <property type="match status" value="1"/>
</dbReference>
<sequence length="292" mass="30145">MIPTTFDYATPGGLDELTALLADDPAGSVVLSGGTWVVPSLNRGELAPRRLVDLRRAGLSSIERSGEVIRVGSTVTYADLLASPLIDAELPLLGLMAREVTGGPQIHHQGTLGGSLCAARPGSDAAAAVVALGGVAVVAGLDAVRRVPLGEFLRDAFITCLAPGEALIAVEFPVQPPYGSGYYKLKRGGSSWPIATAAALVRLGADGVCERAVLTLGAVAAVPVPVSVGQILHGRRPEPGLLAEAARLAAGQVREPWDDELASGRYRAAVSGVVARRALQRALSDTLQETVR</sequence>
<dbReference type="EMBL" id="JAAXLA010000040">
    <property type="protein sequence ID" value="NMH99653.1"/>
    <property type="molecule type" value="Genomic_DNA"/>
</dbReference>
<organism evidence="5 6">
    <name type="scientific">Pseudonocardia acidicola</name>
    <dbReference type="NCBI Taxonomy" id="2724939"/>
    <lineage>
        <taxon>Bacteria</taxon>
        <taxon>Bacillati</taxon>
        <taxon>Actinomycetota</taxon>
        <taxon>Actinomycetes</taxon>
        <taxon>Pseudonocardiales</taxon>
        <taxon>Pseudonocardiaceae</taxon>
        <taxon>Pseudonocardia</taxon>
    </lineage>
</organism>
<feature type="domain" description="FAD-binding PCMH-type" evidence="4">
    <location>
        <begin position="1"/>
        <end position="177"/>
    </location>
</feature>
<reference evidence="5 6" key="1">
    <citation type="submission" date="2020-04" db="EMBL/GenBank/DDBJ databases">
        <authorList>
            <person name="Klaysubun C."/>
            <person name="Duangmal K."/>
            <person name="Lipun K."/>
        </authorList>
    </citation>
    <scope>NUCLEOTIDE SEQUENCE [LARGE SCALE GENOMIC DNA]</scope>
    <source>
        <strain evidence="5 6">K10HN5</strain>
    </source>
</reference>
<dbReference type="InterPro" id="IPR036318">
    <property type="entry name" value="FAD-bd_PCMH-like_sf"/>
</dbReference>
<protein>
    <recommendedName>
        <fullName evidence="4">FAD-binding PCMH-type domain-containing protein</fullName>
    </recommendedName>
</protein>
<dbReference type="SMART" id="SM01092">
    <property type="entry name" value="CO_deh_flav_C"/>
    <property type="match status" value="1"/>
</dbReference>
<dbReference type="SUPFAM" id="SSF56176">
    <property type="entry name" value="FAD-binding/transporter-associated domain-like"/>
    <property type="match status" value="1"/>
</dbReference>
<dbReference type="Gene3D" id="3.30.390.50">
    <property type="entry name" value="CO dehydrogenase flavoprotein, C-terminal domain"/>
    <property type="match status" value="1"/>
</dbReference>
<keyword evidence="3" id="KW-0560">Oxidoreductase</keyword>
<dbReference type="Pfam" id="PF00941">
    <property type="entry name" value="FAD_binding_5"/>
    <property type="match status" value="1"/>
</dbReference>
<evidence type="ECO:0000313" key="5">
    <source>
        <dbReference type="EMBL" id="NMH99653.1"/>
    </source>
</evidence>
<keyword evidence="1" id="KW-0285">Flavoprotein</keyword>
<evidence type="ECO:0000256" key="2">
    <source>
        <dbReference type="ARBA" id="ARBA00022827"/>
    </source>
</evidence>
<dbReference type="Pfam" id="PF03450">
    <property type="entry name" value="CO_deh_flav_C"/>
    <property type="match status" value="1"/>
</dbReference>
<evidence type="ECO:0000256" key="1">
    <source>
        <dbReference type="ARBA" id="ARBA00022630"/>
    </source>
</evidence>